<dbReference type="Pfam" id="PF06094">
    <property type="entry name" value="GGACT"/>
    <property type="match status" value="1"/>
</dbReference>
<gene>
    <name evidence="2" type="ORF">BTE48_13050</name>
</gene>
<accession>A0A1T4RRF8</accession>
<dbReference type="InterPro" id="IPR036568">
    <property type="entry name" value="GGCT-like_sf"/>
</dbReference>
<dbReference type="CDD" id="cd06661">
    <property type="entry name" value="GGCT_like"/>
    <property type="match status" value="1"/>
</dbReference>
<dbReference type="OrthoDB" id="9798388at2"/>
<comment type="caution">
    <text evidence="2">The sequence shown here is derived from an EMBL/GenBank/DDBJ whole genome shotgun (WGS) entry which is preliminary data.</text>
</comment>
<keyword evidence="3" id="KW-1185">Reference proteome</keyword>
<evidence type="ECO:0000313" key="2">
    <source>
        <dbReference type="EMBL" id="OPX54701.1"/>
    </source>
</evidence>
<dbReference type="InterPro" id="IPR009288">
    <property type="entry name" value="AIG2-like_dom"/>
</dbReference>
<reference evidence="2 3" key="1">
    <citation type="submission" date="2017-01" db="EMBL/GenBank/DDBJ databases">
        <title>Genome Sequencing of a Marine Spirillum, Oceanospirillum multiglobuliferum ATCC 33336, from Japan.</title>
        <authorList>
            <person name="Carney J.G."/>
            <person name="Trachtenberg A.M."/>
            <person name="Rheaume B.A."/>
            <person name="Linnane J.D."/>
            <person name="Pitts N.L."/>
            <person name="Mykles D.L."/>
            <person name="Maclea K.S."/>
        </authorList>
    </citation>
    <scope>NUCLEOTIDE SEQUENCE [LARGE SCALE GENOMIC DNA]</scope>
    <source>
        <strain evidence="2 3">ATCC 33336</strain>
    </source>
</reference>
<dbReference type="AlphaFoldDB" id="A0A1T4RRF8"/>
<sequence>MPLLFSYGTLQQPEVQISTFGRLLSGQHDQLLGFSQTMVAIDDPEVVATSGKSHHPIVKHTGDMEERVAGMVFEITDAELANADQYEVSAYKRISANLASGLTAWVYVDARFTD</sequence>
<dbReference type="Gene3D" id="3.10.490.10">
    <property type="entry name" value="Gamma-glutamyl cyclotransferase-like"/>
    <property type="match status" value="1"/>
</dbReference>
<organism evidence="2 3">
    <name type="scientific">Oceanospirillum multiglobuliferum</name>
    <dbReference type="NCBI Taxonomy" id="64969"/>
    <lineage>
        <taxon>Bacteria</taxon>
        <taxon>Pseudomonadati</taxon>
        <taxon>Pseudomonadota</taxon>
        <taxon>Gammaproteobacteria</taxon>
        <taxon>Oceanospirillales</taxon>
        <taxon>Oceanospirillaceae</taxon>
        <taxon>Oceanospirillum</taxon>
    </lineage>
</organism>
<dbReference type="InterPro" id="IPR013024">
    <property type="entry name" value="GGCT-like"/>
</dbReference>
<dbReference type="SUPFAM" id="SSF110857">
    <property type="entry name" value="Gamma-glutamyl cyclotransferase-like"/>
    <property type="match status" value="1"/>
</dbReference>
<dbReference type="STRING" id="64969.SAMN02745127_02540"/>
<evidence type="ECO:0000313" key="3">
    <source>
        <dbReference type="Proteomes" id="UP000191418"/>
    </source>
</evidence>
<evidence type="ECO:0000259" key="1">
    <source>
        <dbReference type="Pfam" id="PF06094"/>
    </source>
</evidence>
<dbReference type="Proteomes" id="UP000191418">
    <property type="component" value="Unassembled WGS sequence"/>
</dbReference>
<protein>
    <submittedName>
        <fullName evidence="2">UDP-N-acetylmuramate--alanine ligase</fullName>
    </submittedName>
</protein>
<keyword evidence="2" id="KW-0436">Ligase</keyword>
<name>A0A1T4RRF8_9GAMM</name>
<dbReference type="EMBL" id="MTSM01000020">
    <property type="protein sequence ID" value="OPX54701.1"/>
    <property type="molecule type" value="Genomic_DNA"/>
</dbReference>
<proteinExistence type="predicted"/>
<dbReference type="RefSeq" id="WP_078746082.1">
    <property type="nucleotide sequence ID" value="NZ_FUXG01000019.1"/>
</dbReference>
<dbReference type="GO" id="GO:0016874">
    <property type="term" value="F:ligase activity"/>
    <property type="evidence" value="ECO:0007669"/>
    <property type="project" value="UniProtKB-KW"/>
</dbReference>
<feature type="domain" description="Gamma-glutamylcyclotransferase AIG2-like" evidence="1">
    <location>
        <begin position="4"/>
        <end position="108"/>
    </location>
</feature>